<keyword evidence="2" id="KW-1185">Reference proteome</keyword>
<name>A0A2L2T227_9HYPO</name>
<accession>A0A2L2T227</accession>
<evidence type="ECO:0000313" key="2">
    <source>
        <dbReference type="Proteomes" id="UP000245910"/>
    </source>
</evidence>
<evidence type="ECO:0000313" key="1">
    <source>
        <dbReference type="EMBL" id="CEI63678.1"/>
    </source>
</evidence>
<proteinExistence type="predicted"/>
<dbReference type="EMBL" id="LN649229">
    <property type="protein sequence ID" value="CEI63678.1"/>
    <property type="molecule type" value="Genomic_DNA"/>
</dbReference>
<protein>
    <submittedName>
        <fullName evidence="1">Uncharacterized protein</fullName>
    </submittedName>
</protein>
<reference evidence="2" key="1">
    <citation type="submission" date="2014-10" db="EMBL/GenBank/DDBJ databases">
        <authorList>
            <person name="King R."/>
        </authorList>
    </citation>
    <scope>NUCLEOTIDE SEQUENCE [LARGE SCALE GENOMIC DNA]</scope>
    <source>
        <strain evidence="2">A3/5</strain>
    </source>
</reference>
<dbReference type="Proteomes" id="UP000245910">
    <property type="component" value="Chromosome I"/>
</dbReference>
<organism evidence="1 2">
    <name type="scientific">Fusarium venenatum</name>
    <dbReference type="NCBI Taxonomy" id="56646"/>
    <lineage>
        <taxon>Eukaryota</taxon>
        <taxon>Fungi</taxon>
        <taxon>Dikarya</taxon>
        <taxon>Ascomycota</taxon>
        <taxon>Pezizomycotina</taxon>
        <taxon>Sordariomycetes</taxon>
        <taxon>Hypocreomycetidae</taxon>
        <taxon>Hypocreales</taxon>
        <taxon>Nectriaceae</taxon>
        <taxon>Fusarium</taxon>
    </lineage>
</organism>
<sequence>MDPWAEANPQDRYCFVCGHVNRDRERLLMHKACVDAGIQVQTGFCYRCGNSSMSAIDLFCPDCGPDCLPINETVIWQETHAPPLEPTQLACVSNATGTILNEEDEDELARSVRKARANAGPGEHW</sequence>
<dbReference type="AlphaFoldDB" id="A0A2L2T227"/>